<dbReference type="RefSeq" id="WP_141149187.1">
    <property type="nucleotide sequence ID" value="NZ_VHLG01000006.1"/>
</dbReference>
<dbReference type="OrthoDB" id="962301at2"/>
<dbReference type="EMBL" id="VHLG01000006">
    <property type="protein sequence ID" value="TPW30323.1"/>
    <property type="molecule type" value="Genomic_DNA"/>
</dbReference>
<protein>
    <submittedName>
        <fullName evidence="1">Uncharacterized protein</fullName>
    </submittedName>
</protein>
<reference evidence="1 2" key="1">
    <citation type="submission" date="2019-06" db="EMBL/GenBank/DDBJ databases">
        <authorList>
            <person name="Li M."/>
        </authorList>
    </citation>
    <scope>NUCLEOTIDE SEQUENCE [LARGE SCALE GENOMIC DNA]</scope>
    <source>
        <strain evidence="1 2">BGMRC2036</strain>
    </source>
</reference>
<accession>A0A506U7J1</accession>
<name>A0A506U7J1_9HYPH</name>
<sequence>MSGVVEDAESRREWEDYRNFLERLVECDDIGDKTAEGITKLVIDKGVDVLSEKQRYIFERHVESRFPQPCCTQCGELIPWADAYEHIHSPGRCASCEHSYQRFMDED</sequence>
<comment type="caution">
    <text evidence="1">The sequence shown here is derived from an EMBL/GenBank/DDBJ whole genome shotgun (WGS) entry which is preliminary data.</text>
</comment>
<evidence type="ECO:0000313" key="1">
    <source>
        <dbReference type="EMBL" id="TPW30323.1"/>
    </source>
</evidence>
<dbReference type="AlphaFoldDB" id="A0A506U7J1"/>
<proteinExistence type="predicted"/>
<organism evidence="1 2">
    <name type="scientific">Martelella alba</name>
    <dbReference type="NCBI Taxonomy" id="2590451"/>
    <lineage>
        <taxon>Bacteria</taxon>
        <taxon>Pseudomonadati</taxon>
        <taxon>Pseudomonadota</taxon>
        <taxon>Alphaproteobacteria</taxon>
        <taxon>Hyphomicrobiales</taxon>
        <taxon>Aurantimonadaceae</taxon>
        <taxon>Martelella</taxon>
    </lineage>
</organism>
<keyword evidence="2" id="KW-1185">Reference proteome</keyword>
<evidence type="ECO:0000313" key="2">
    <source>
        <dbReference type="Proteomes" id="UP000318801"/>
    </source>
</evidence>
<dbReference type="Proteomes" id="UP000318801">
    <property type="component" value="Unassembled WGS sequence"/>
</dbReference>
<gene>
    <name evidence="1" type="ORF">FJU08_11630</name>
</gene>